<dbReference type="OrthoDB" id="5519411at2"/>
<accession>A0A0K1EIN8</accession>
<reference evidence="2 3" key="1">
    <citation type="submission" date="2015-07" db="EMBL/GenBank/DDBJ databases">
        <title>Genome analysis of myxobacterium Chondromyces crocatus Cm c5 reveals a high potential for natural compound synthesis and the genetic basis for the loss of fruiting body formation.</title>
        <authorList>
            <person name="Zaburannyi N."/>
            <person name="Bunk B."/>
            <person name="Maier J."/>
            <person name="Overmann J."/>
            <person name="Mueller R."/>
        </authorList>
    </citation>
    <scope>NUCLEOTIDE SEQUENCE [LARGE SCALE GENOMIC DNA]</scope>
    <source>
        <strain evidence="2 3">Cm c5</strain>
    </source>
</reference>
<organism evidence="2 3">
    <name type="scientific">Chondromyces crocatus</name>
    <dbReference type="NCBI Taxonomy" id="52"/>
    <lineage>
        <taxon>Bacteria</taxon>
        <taxon>Pseudomonadati</taxon>
        <taxon>Myxococcota</taxon>
        <taxon>Polyangia</taxon>
        <taxon>Polyangiales</taxon>
        <taxon>Polyangiaceae</taxon>
        <taxon>Chondromyces</taxon>
    </lineage>
</organism>
<dbReference type="SMART" id="SM00860">
    <property type="entry name" value="SMI1_KNR4"/>
    <property type="match status" value="1"/>
</dbReference>
<dbReference type="SUPFAM" id="SSF160631">
    <property type="entry name" value="SMI1/KNR4-like"/>
    <property type="match status" value="1"/>
</dbReference>
<dbReference type="RefSeq" id="WP_050432468.1">
    <property type="nucleotide sequence ID" value="NZ_CP012159.1"/>
</dbReference>
<evidence type="ECO:0000313" key="3">
    <source>
        <dbReference type="Proteomes" id="UP000067626"/>
    </source>
</evidence>
<dbReference type="InterPro" id="IPR037883">
    <property type="entry name" value="Knr4/Smi1-like_sf"/>
</dbReference>
<feature type="domain" description="Knr4/Smi1-like" evidence="1">
    <location>
        <begin position="32"/>
        <end position="191"/>
    </location>
</feature>
<evidence type="ECO:0000313" key="2">
    <source>
        <dbReference type="EMBL" id="AKT40547.1"/>
    </source>
</evidence>
<proteinExistence type="predicted"/>
<dbReference type="AlphaFoldDB" id="A0A0K1EIN8"/>
<gene>
    <name evidence="2" type="ORF">CMC5_047030</name>
</gene>
<name>A0A0K1EIN8_CHOCO</name>
<dbReference type="KEGG" id="ccro:CMC5_047030"/>
<dbReference type="EMBL" id="CP012159">
    <property type="protein sequence ID" value="AKT40547.1"/>
    <property type="molecule type" value="Genomic_DNA"/>
</dbReference>
<sequence length="242" mass="26852">MSESFLHLFQEVVSVLRSHPEVVVYDVTVRSPASELDITAAERAMRRPMPDDLRAFYRAHDGVFLSWGLEGRDVTEPLEPFGFPEYGAPPGVINLLPVAKAFSANWVARDLINWPAEAHRVIYGVEAEDDEEDDDGPERVRAALLDHDSRYQPTSLVLGPPDQPAWTLIAHDHGADMLSSSLSTFTTYLAVTLARWGTNRMPVYRPVRTRGTATPGVPVIDGPKEHPSLDEIVEELRKSAAS</sequence>
<protein>
    <recommendedName>
        <fullName evidence="1">Knr4/Smi1-like domain-containing protein</fullName>
    </recommendedName>
</protein>
<dbReference type="InterPro" id="IPR018958">
    <property type="entry name" value="Knr4/Smi1-like_dom"/>
</dbReference>
<evidence type="ECO:0000259" key="1">
    <source>
        <dbReference type="SMART" id="SM00860"/>
    </source>
</evidence>
<dbReference type="Proteomes" id="UP000067626">
    <property type="component" value="Chromosome"/>
</dbReference>
<keyword evidence="3" id="KW-1185">Reference proteome</keyword>